<dbReference type="InterPro" id="IPR001633">
    <property type="entry name" value="EAL_dom"/>
</dbReference>
<evidence type="ECO:0000259" key="3">
    <source>
        <dbReference type="PROSITE" id="PS50112"/>
    </source>
</evidence>
<evidence type="ECO:0000313" key="7">
    <source>
        <dbReference type="EMBL" id="KAF3890386.1"/>
    </source>
</evidence>
<reference evidence="7" key="2">
    <citation type="submission" date="2019-11" db="EMBL/GenBank/DDBJ databases">
        <title>Improved Assembly of Tolypothrix boutellei genome.</title>
        <authorList>
            <person name="Sarangi A.N."/>
            <person name="Mukherjee M."/>
            <person name="Ghosh S."/>
            <person name="Singh D."/>
            <person name="Das A."/>
            <person name="Kant S."/>
            <person name="Prusty A."/>
            <person name="Tripathy S."/>
        </authorList>
    </citation>
    <scope>NUCLEOTIDE SEQUENCE</scope>
    <source>
        <strain evidence="7">VB521301</strain>
    </source>
</reference>
<dbReference type="Gene3D" id="3.30.450.20">
    <property type="entry name" value="PAS domain"/>
    <property type="match status" value="1"/>
</dbReference>
<dbReference type="InterPro" id="IPR011006">
    <property type="entry name" value="CheY-like_superfamily"/>
</dbReference>
<dbReference type="InterPro" id="IPR035919">
    <property type="entry name" value="EAL_sf"/>
</dbReference>
<dbReference type="SMART" id="SM00086">
    <property type="entry name" value="PAC"/>
    <property type="match status" value="1"/>
</dbReference>
<evidence type="ECO:0000259" key="4">
    <source>
        <dbReference type="PROSITE" id="PS50113"/>
    </source>
</evidence>
<dbReference type="Gene3D" id="3.30.70.270">
    <property type="match status" value="1"/>
</dbReference>
<dbReference type="FunFam" id="3.20.20.450:FF:000001">
    <property type="entry name" value="Cyclic di-GMP phosphodiesterase yahA"/>
    <property type="match status" value="1"/>
</dbReference>
<keyword evidence="8" id="KW-1185">Reference proteome</keyword>
<evidence type="ECO:0000259" key="6">
    <source>
        <dbReference type="PROSITE" id="PS50887"/>
    </source>
</evidence>
<dbReference type="NCBIfam" id="TIGR00229">
    <property type="entry name" value="sensory_box"/>
    <property type="match status" value="1"/>
</dbReference>
<dbReference type="EMBL" id="JHEG04000001">
    <property type="protein sequence ID" value="KAF3890386.1"/>
    <property type="molecule type" value="Genomic_DNA"/>
</dbReference>
<dbReference type="AlphaFoldDB" id="A0A8S9TDS7"/>
<dbReference type="SUPFAM" id="SSF52172">
    <property type="entry name" value="CheY-like"/>
    <property type="match status" value="1"/>
</dbReference>
<dbReference type="CDD" id="cd01949">
    <property type="entry name" value="GGDEF"/>
    <property type="match status" value="1"/>
</dbReference>
<dbReference type="InterPro" id="IPR052155">
    <property type="entry name" value="Biofilm_reg_signaling"/>
</dbReference>
<dbReference type="InterPro" id="IPR035965">
    <property type="entry name" value="PAS-like_dom_sf"/>
</dbReference>
<sequence length="742" mass="84286">MIIQNMELSPANYEFSENTYKEKKVNILLVDNCNQSLVALEAILGCLKQNLIKANSGCDALRFLLAVEFAVILLNAHMSDMDGFETAKLIRQRQKTEQTPIIFLLPTFNYSKDSIFKGYLLGLVDYVVQPYSAEILIPKVKAFVDLFKMTVKLEQQAMYFKAIHKELQTQITDRQTVELELRKSLKNLSDIKFALDKATIVAITDARGVITYVNDKFCEISKYDREELIGKTHQLVNSSYHSQDFFQNLWSTIRQGKVWQGEIKNKAKDGTFYWVDTVIVPFLDSEGKPFQYLAIRFDITLRKQAQEKLQHQVFYDALTGLPNRLKFLDCLSQCIKRAKTNYDYHFAVLYISLNRYQLIKYSLGHYQGEQLLIEVACRLLTYLCPVDMLSRVGEEEFAILLAYTPNAQDAEFAAKRIHQAMKLPFKLTESVESCTASIGIVHNEIGYTQAEDFLQAADTAMHYAKKQGASNTAVFNTNMQLQVVARLQMEADLAQAIQLQKLHLNYQPIVSLVTGEITAFEALVRWQHPKHGLISPNDFIPVAEETGLIIPLGQWVLMEACRQLRHWQDKLPKRLPVSMSVNLSGIQLVQTDLVEQIDQILQAVGLNGSFLKIEITESVLMNNADTASDVLKQLQERQIQLLLDDFGTGYSSLSYLHCLPINALKIDRSFIRQIAVGSKNSDIVRTIVNLARSLELDVIAEGVETEEQFIHLRSLGCEYGQGYFFSKALNSEAVTALMSANR</sequence>
<dbReference type="PANTHER" id="PTHR44757">
    <property type="entry name" value="DIGUANYLATE CYCLASE DGCP"/>
    <property type="match status" value="1"/>
</dbReference>
<protein>
    <submittedName>
        <fullName evidence="7">EAL domain-containing protein</fullName>
    </submittedName>
</protein>
<comment type="caution">
    <text evidence="7">The sequence shown here is derived from an EMBL/GenBank/DDBJ whole genome shotgun (WGS) entry which is preliminary data.</text>
</comment>
<accession>A0A8S9TDS7</accession>
<proteinExistence type="predicted"/>
<dbReference type="PROSITE" id="PS50112">
    <property type="entry name" value="PAS"/>
    <property type="match status" value="1"/>
</dbReference>
<evidence type="ECO:0000259" key="5">
    <source>
        <dbReference type="PROSITE" id="PS50883"/>
    </source>
</evidence>
<dbReference type="InterPro" id="IPR001789">
    <property type="entry name" value="Sig_transdc_resp-reg_receiver"/>
</dbReference>
<dbReference type="SUPFAM" id="SSF55785">
    <property type="entry name" value="PYP-like sensor domain (PAS domain)"/>
    <property type="match status" value="1"/>
</dbReference>
<dbReference type="InterPro" id="IPR029787">
    <property type="entry name" value="Nucleotide_cyclase"/>
</dbReference>
<feature type="domain" description="PAC" evidence="4">
    <location>
        <begin position="259"/>
        <end position="311"/>
    </location>
</feature>
<evidence type="ECO:0000313" key="8">
    <source>
        <dbReference type="Proteomes" id="UP000029738"/>
    </source>
</evidence>
<evidence type="ECO:0000259" key="2">
    <source>
        <dbReference type="PROSITE" id="PS50110"/>
    </source>
</evidence>
<dbReference type="Pfam" id="PF00990">
    <property type="entry name" value="GGDEF"/>
    <property type="match status" value="1"/>
</dbReference>
<dbReference type="PROSITE" id="PS50883">
    <property type="entry name" value="EAL"/>
    <property type="match status" value="1"/>
</dbReference>
<dbReference type="PROSITE" id="PS50110">
    <property type="entry name" value="RESPONSE_REGULATORY"/>
    <property type="match status" value="1"/>
</dbReference>
<feature type="domain" description="GGDEF" evidence="6">
    <location>
        <begin position="344"/>
        <end position="477"/>
    </location>
</feature>
<dbReference type="Pfam" id="PF13426">
    <property type="entry name" value="PAS_9"/>
    <property type="match status" value="1"/>
</dbReference>
<dbReference type="InterPro" id="IPR043128">
    <property type="entry name" value="Rev_trsase/Diguanyl_cyclase"/>
</dbReference>
<dbReference type="Gene3D" id="3.20.20.450">
    <property type="entry name" value="EAL domain"/>
    <property type="match status" value="1"/>
</dbReference>
<dbReference type="InterPro" id="IPR000700">
    <property type="entry name" value="PAS-assoc_C"/>
</dbReference>
<dbReference type="PROSITE" id="PS50887">
    <property type="entry name" value="GGDEF"/>
    <property type="match status" value="1"/>
</dbReference>
<name>A0A8S9TDS7_9CYAN</name>
<dbReference type="SMART" id="SM00091">
    <property type="entry name" value="PAS"/>
    <property type="match status" value="1"/>
</dbReference>
<comment type="caution">
    <text evidence="1">Lacks conserved residue(s) required for the propagation of feature annotation.</text>
</comment>
<dbReference type="InterPro" id="IPR000160">
    <property type="entry name" value="GGDEF_dom"/>
</dbReference>
<dbReference type="Gene3D" id="3.40.50.2300">
    <property type="match status" value="1"/>
</dbReference>
<dbReference type="Proteomes" id="UP000029738">
    <property type="component" value="Unassembled WGS sequence"/>
</dbReference>
<reference evidence="7" key="1">
    <citation type="journal article" date="2015" name="Genome Announc.">
        <title>Draft Genome Sequence of Tolypothrix boutellei Strain VB521301.</title>
        <authorList>
            <person name="Chandrababunaidu M.M."/>
            <person name="Singh D."/>
            <person name="Sen D."/>
            <person name="Bhan S."/>
            <person name="Das S."/>
            <person name="Gupta A."/>
            <person name="Adhikary S.P."/>
            <person name="Tripathy S."/>
        </authorList>
    </citation>
    <scope>NUCLEOTIDE SEQUENCE</scope>
    <source>
        <strain evidence="7">VB521301</strain>
    </source>
</reference>
<dbReference type="InterPro" id="IPR000014">
    <property type="entry name" value="PAS"/>
</dbReference>
<dbReference type="SUPFAM" id="SSF141868">
    <property type="entry name" value="EAL domain-like"/>
    <property type="match status" value="1"/>
</dbReference>
<evidence type="ECO:0000256" key="1">
    <source>
        <dbReference type="PROSITE-ProRule" id="PRU00169"/>
    </source>
</evidence>
<dbReference type="PROSITE" id="PS50113">
    <property type="entry name" value="PAC"/>
    <property type="match status" value="1"/>
</dbReference>
<feature type="domain" description="EAL" evidence="5">
    <location>
        <begin position="486"/>
        <end position="742"/>
    </location>
</feature>
<dbReference type="PANTHER" id="PTHR44757:SF2">
    <property type="entry name" value="BIOFILM ARCHITECTURE MAINTENANCE PROTEIN MBAA"/>
    <property type="match status" value="1"/>
</dbReference>
<dbReference type="InterPro" id="IPR001610">
    <property type="entry name" value="PAC"/>
</dbReference>
<dbReference type="SMART" id="SM00052">
    <property type="entry name" value="EAL"/>
    <property type="match status" value="1"/>
</dbReference>
<dbReference type="SUPFAM" id="SSF55073">
    <property type="entry name" value="Nucleotide cyclase"/>
    <property type="match status" value="1"/>
</dbReference>
<dbReference type="CDD" id="cd01948">
    <property type="entry name" value="EAL"/>
    <property type="match status" value="1"/>
</dbReference>
<dbReference type="NCBIfam" id="TIGR00254">
    <property type="entry name" value="GGDEF"/>
    <property type="match status" value="1"/>
</dbReference>
<feature type="domain" description="Response regulatory" evidence="2">
    <location>
        <begin position="26"/>
        <end position="144"/>
    </location>
</feature>
<dbReference type="SMART" id="SM00448">
    <property type="entry name" value="REC"/>
    <property type="match status" value="1"/>
</dbReference>
<feature type="domain" description="PAS" evidence="3">
    <location>
        <begin position="201"/>
        <end position="244"/>
    </location>
</feature>
<dbReference type="SMART" id="SM00267">
    <property type="entry name" value="GGDEF"/>
    <property type="match status" value="1"/>
</dbReference>
<dbReference type="Pfam" id="PF00072">
    <property type="entry name" value="Response_reg"/>
    <property type="match status" value="1"/>
</dbReference>
<dbReference type="RefSeq" id="WP_167844832.1">
    <property type="nucleotide sequence ID" value="NZ_JHEG04000001.1"/>
</dbReference>
<dbReference type="Pfam" id="PF00563">
    <property type="entry name" value="EAL"/>
    <property type="match status" value="1"/>
</dbReference>
<organism evidence="7 8">
    <name type="scientific">Tolypothrix bouteillei VB521301</name>
    <dbReference type="NCBI Taxonomy" id="1479485"/>
    <lineage>
        <taxon>Bacteria</taxon>
        <taxon>Bacillati</taxon>
        <taxon>Cyanobacteriota</taxon>
        <taxon>Cyanophyceae</taxon>
        <taxon>Nostocales</taxon>
        <taxon>Tolypothrichaceae</taxon>
        <taxon>Tolypothrix</taxon>
    </lineage>
</organism>
<dbReference type="CDD" id="cd00130">
    <property type="entry name" value="PAS"/>
    <property type="match status" value="1"/>
</dbReference>
<gene>
    <name evidence="7" type="ORF">DA73_0400036770</name>
</gene>
<dbReference type="GO" id="GO:0000160">
    <property type="term" value="P:phosphorelay signal transduction system"/>
    <property type="evidence" value="ECO:0007669"/>
    <property type="project" value="InterPro"/>
</dbReference>